<dbReference type="STRING" id="31234.E3NER6"/>
<feature type="region of interest" description="Disordered" evidence="1">
    <location>
        <begin position="1"/>
        <end position="24"/>
    </location>
</feature>
<sequence>MSDDKNPTGGVQKGDTHPTPSFRTIKTQTRPSIRSFGCVVKPTRIPDLLVHQNVATDSIYQSSTGSQCDPVHTSEIECECDIPPENRLMWLTEEELVCMRLGKALKDIDPSTFPKLTTQKHVKNSGEEIMRNVGTVVSKIKESFGDDAKYTCFNNVAKATSDVCGIGRSTVIRRTPLRVNPPKKRLRDMSKKEKNRHYVQEIDILKRSKIIKEIHEIWKKGKDVVTDELWKWAQTEIQFDKCHTIFLHVLHGLGFVYKKKGENTIVFERKDIIQKCAVYLKNKK</sequence>
<dbReference type="InParanoid" id="E3NER6"/>
<name>E3NER6_CAERE</name>
<dbReference type="AlphaFoldDB" id="E3NER6"/>
<reference evidence="2" key="1">
    <citation type="submission" date="2007-07" db="EMBL/GenBank/DDBJ databases">
        <title>PCAP assembly of the Caenorhabditis remanei genome.</title>
        <authorList>
            <consortium name="The Caenorhabditis remanei Sequencing Consortium"/>
            <person name="Wilson R.K."/>
        </authorList>
    </citation>
    <scope>NUCLEOTIDE SEQUENCE [LARGE SCALE GENOMIC DNA]</scope>
    <source>
        <strain evidence="2">PB4641</strain>
    </source>
</reference>
<dbReference type="Proteomes" id="UP000008281">
    <property type="component" value="Unassembled WGS sequence"/>
</dbReference>
<proteinExistence type="predicted"/>
<accession>E3NER6</accession>
<organism evidence="3">
    <name type="scientific">Caenorhabditis remanei</name>
    <name type="common">Caenorhabditis vulgaris</name>
    <dbReference type="NCBI Taxonomy" id="31234"/>
    <lineage>
        <taxon>Eukaryota</taxon>
        <taxon>Metazoa</taxon>
        <taxon>Ecdysozoa</taxon>
        <taxon>Nematoda</taxon>
        <taxon>Chromadorea</taxon>
        <taxon>Rhabditida</taxon>
        <taxon>Rhabditina</taxon>
        <taxon>Rhabditomorpha</taxon>
        <taxon>Rhabditoidea</taxon>
        <taxon>Rhabditidae</taxon>
        <taxon>Peloderinae</taxon>
        <taxon>Caenorhabditis</taxon>
    </lineage>
</organism>
<dbReference type="eggNOG" id="KOG1967">
    <property type="taxonomic scope" value="Eukaryota"/>
</dbReference>
<evidence type="ECO:0000313" key="2">
    <source>
        <dbReference type="EMBL" id="EFO94758.1"/>
    </source>
</evidence>
<evidence type="ECO:0000313" key="3">
    <source>
        <dbReference type="Proteomes" id="UP000008281"/>
    </source>
</evidence>
<evidence type="ECO:0000256" key="1">
    <source>
        <dbReference type="SAM" id="MobiDB-lite"/>
    </source>
</evidence>
<dbReference type="HOGENOM" id="CLU_980850_0_0_1"/>
<dbReference type="EMBL" id="DS268626">
    <property type="protein sequence ID" value="EFO94758.1"/>
    <property type="molecule type" value="Genomic_DNA"/>
</dbReference>
<gene>
    <name evidence="2" type="ORF">CRE_10635</name>
</gene>
<keyword evidence="3" id="KW-1185">Reference proteome</keyword>
<dbReference type="OMA" id="HTSEIEC"/>
<protein>
    <submittedName>
        <fullName evidence="2">Uncharacterized protein</fullName>
    </submittedName>
</protein>